<dbReference type="PANTHER" id="PTHR19211">
    <property type="entry name" value="ATP-BINDING TRANSPORT PROTEIN-RELATED"/>
    <property type="match status" value="1"/>
</dbReference>
<reference evidence="5" key="1">
    <citation type="submission" date="2016-10" db="EMBL/GenBank/DDBJ databases">
        <title>Sequence of Gallionella enrichment culture.</title>
        <authorList>
            <person name="Poehlein A."/>
            <person name="Muehling M."/>
            <person name="Daniel R."/>
        </authorList>
    </citation>
    <scope>NUCLEOTIDE SEQUENCE</scope>
</reference>
<dbReference type="InterPro" id="IPR003439">
    <property type="entry name" value="ABC_transporter-like_ATP-bd"/>
</dbReference>
<protein>
    <submittedName>
        <fullName evidence="5">Putative ABC transporter ATP-binding protein</fullName>
    </submittedName>
</protein>
<organism evidence="5">
    <name type="scientific">mine drainage metagenome</name>
    <dbReference type="NCBI Taxonomy" id="410659"/>
    <lineage>
        <taxon>unclassified sequences</taxon>
        <taxon>metagenomes</taxon>
        <taxon>ecological metagenomes</taxon>
    </lineage>
</organism>
<feature type="domain" description="AAA+ ATPase" evidence="4">
    <location>
        <begin position="25"/>
        <end position="192"/>
    </location>
</feature>
<dbReference type="GO" id="GO:0016887">
    <property type="term" value="F:ATP hydrolysis activity"/>
    <property type="evidence" value="ECO:0007669"/>
    <property type="project" value="InterPro"/>
</dbReference>
<dbReference type="CDD" id="cd03221">
    <property type="entry name" value="ABCF_EF-3"/>
    <property type="match status" value="1"/>
</dbReference>
<evidence type="ECO:0000259" key="4">
    <source>
        <dbReference type="SMART" id="SM00382"/>
    </source>
</evidence>
<name>A0A1J5QZP3_9ZZZZ</name>
<dbReference type="PROSITE" id="PS00211">
    <property type="entry name" value="ABC_TRANSPORTER_1"/>
    <property type="match status" value="1"/>
</dbReference>
<comment type="caution">
    <text evidence="5">The sequence shown here is derived from an EMBL/GenBank/DDBJ whole genome shotgun (WGS) entry which is preliminary data.</text>
</comment>
<dbReference type="SMART" id="SM00382">
    <property type="entry name" value="AAA"/>
    <property type="match status" value="1"/>
</dbReference>
<dbReference type="InterPro" id="IPR050611">
    <property type="entry name" value="ABCF"/>
</dbReference>
<gene>
    <name evidence="5" type="ORF">GALL_329880</name>
</gene>
<dbReference type="AlphaFoldDB" id="A0A1J5QZP3"/>
<dbReference type="SUPFAM" id="SSF52540">
    <property type="entry name" value="P-loop containing nucleoside triphosphate hydrolases"/>
    <property type="match status" value="1"/>
</dbReference>
<keyword evidence="3 5" id="KW-0067">ATP-binding</keyword>
<keyword evidence="1" id="KW-0677">Repeat</keyword>
<sequence length="193" mass="20930">MVQVSGASAGYETPVLEGVAFTLAAGERLALVGRNGCGKSTLARAILGDPAVWRSGDWMVPDPAAIGYLDQHYANLDWRDTALAAVERVTPTWSLSQRRHHLADFLLRGEQLVQTRVGELSGGERARLALACIAARVPDLLILDEITNNLDLRTLHHVVDVLRDYPGAMILISHDDDFLAAIGAVCLLQLGER</sequence>
<evidence type="ECO:0000256" key="1">
    <source>
        <dbReference type="ARBA" id="ARBA00022737"/>
    </source>
</evidence>
<dbReference type="InterPro" id="IPR003593">
    <property type="entry name" value="AAA+_ATPase"/>
</dbReference>
<evidence type="ECO:0000256" key="3">
    <source>
        <dbReference type="ARBA" id="ARBA00022840"/>
    </source>
</evidence>
<keyword evidence="2" id="KW-0547">Nucleotide-binding</keyword>
<dbReference type="Pfam" id="PF00005">
    <property type="entry name" value="ABC_tran"/>
    <property type="match status" value="1"/>
</dbReference>
<proteinExistence type="predicted"/>
<dbReference type="InterPro" id="IPR017871">
    <property type="entry name" value="ABC_transporter-like_CS"/>
</dbReference>
<accession>A0A1J5QZP3</accession>
<evidence type="ECO:0000256" key="2">
    <source>
        <dbReference type="ARBA" id="ARBA00022741"/>
    </source>
</evidence>
<dbReference type="Gene3D" id="3.40.50.300">
    <property type="entry name" value="P-loop containing nucleotide triphosphate hydrolases"/>
    <property type="match status" value="1"/>
</dbReference>
<dbReference type="PANTHER" id="PTHR19211:SF14">
    <property type="entry name" value="ATP-BINDING CASSETTE SUB-FAMILY F MEMBER 1"/>
    <property type="match status" value="1"/>
</dbReference>
<dbReference type="GO" id="GO:0005524">
    <property type="term" value="F:ATP binding"/>
    <property type="evidence" value="ECO:0007669"/>
    <property type="project" value="UniProtKB-KW"/>
</dbReference>
<dbReference type="InterPro" id="IPR027417">
    <property type="entry name" value="P-loop_NTPase"/>
</dbReference>
<dbReference type="EMBL" id="MLJW01000562">
    <property type="protein sequence ID" value="OIQ85196.1"/>
    <property type="molecule type" value="Genomic_DNA"/>
</dbReference>
<evidence type="ECO:0000313" key="5">
    <source>
        <dbReference type="EMBL" id="OIQ85196.1"/>
    </source>
</evidence>